<comment type="caution">
    <text evidence="1">The sequence shown here is derived from an EMBL/GenBank/DDBJ whole genome shotgun (WGS) entry which is preliminary data.</text>
</comment>
<sequence>MERHKKTIFTRHLFIDLAKECGLNAAIFEQLGSGRDTEIVVDNDTLKMLVKLQEQFAQLEEMGDNEYRGFYIELPRPTQEEWGDCEASIADGEYESTEEYLRDWELSNPRETVWYHVSSARYRENRTIQFTDRKHSYFTIANYSRYINRVGNNFPNEWQRDFLAKLTLYFHKLIDTIIQDPEEFNDYVANHLPYQQRDGKIARKEFNRIEPRFKIEVEDETTAIKALEDSVCKNFGRPLDTMTIRSYCKYYRIAHEAYGRYFERFDTTRKIRTLPNGVPLELQDVAYYNMVKFCDLQDKYALDSETDFNKFASDHYGELGLLRLNILASDFDSPGWRIIVSNSYSAYVDVAVEVATALYKSGAPLEIHDAAKLLRILKEKDHVKLIPYTFHDYMGHHEEGTVYQLPWEYECMDSEENVLSLKQYHDIISLAEWDEIEKVNIDKTGYNPIIISNIFGRQ</sequence>
<organism evidence="1 2">
    <name type="scientific">Bacteroides fragilis</name>
    <dbReference type="NCBI Taxonomy" id="817"/>
    <lineage>
        <taxon>Bacteria</taxon>
        <taxon>Pseudomonadati</taxon>
        <taxon>Bacteroidota</taxon>
        <taxon>Bacteroidia</taxon>
        <taxon>Bacteroidales</taxon>
        <taxon>Bacteroidaceae</taxon>
        <taxon>Bacteroides</taxon>
    </lineage>
</organism>
<dbReference type="RefSeq" id="WP_009291747.1">
    <property type="nucleotide sequence ID" value="NZ_CP043610.1"/>
</dbReference>
<evidence type="ECO:0000313" key="2">
    <source>
        <dbReference type="Proteomes" id="UP001258434"/>
    </source>
</evidence>
<evidence type="ECO:0008006" key="3">
    <source>
        <dbReference type="Google" id="ProtNLM"/>
    </source>
</evidence>
<dbReference type="Proteomes" id="UP001258434">
    <property type="component" value="Unassembled WGS sequence"/>
</dbReference>
<dbReference type="AlphaFoldDB" id="A0ABD5FUA8"/>
<gene>
    <name evidence="1" type="ORF">BFGS077_000940</name>
</gene>
<dbReference type="EMBL" id="JAVFHL010000001">
    <property type="protein sequence ID" value="MDT6975687.1"/>
    <property type="molecule type" value="Genomic_DNA"/>
</dbReference>
<proteinExistence type="predicted"/>
<reference evidence="2" key="1">
    <citation type="submission" date="2023-07" db="EMBL/GenBank/DDBJ databases">
        <title>A gut symbiont ubiquitin homologue binds and inactivates peptidyl-prolyl isomerase to mediate the interbacterial arms race in the human gut.</title>
        <authorList>
            <person name="Jiang K."/>
            <person name="Li W."/>
            <person name="Tong M."/>
            <person name="Xu J."/>
            <person name="Chen Z."/>
            <person name="Yang Y."/>
            <person name="Zang Y."/>
            <person name="Jiao X."/>
            <person name="Liu C."/>
            <person name="Lim B."/>
            <person name="Jiang X."/>
            <person name="Wang J."/>
            <person name="Wu D."/>
            <person name="Wang M."/>
            <person name="Liu S.-J."/>
            <person name="Shao F."/>
            <person name="Gao X."/>
        </authorList>
    </citation>
    <scope>NUCLEOTIDE SEQUENCE [LARGE SCALE GENOMIC DNA]</scope>
    <source>
        <strain evidence="2">GS077</strain>
    </source>
</reference>
<protein>
    <recommendedName>
        <fullName evidence="3">HEPN domain-containing protein</fullName>
    </recommendedName>
</protein>
<name>A0ABD5FUA8_BACFG</name>
<accession>A0ABD5FUA8</accession>
<evidence type="ECO:0000313" key="1">
    <source>
        <dbReference type="EMBL" id="MDT6975687.1"/>
    </source>
</evidence>
<reference evidence="1 2" key="2">
    <citation type="submission" date="2023-08" db="EMBL/GenBank/DDBJ databases">
        <authorList>
            <person name="Du M."/>
            <person name="Liu C."/>
            <person name="Liu S.-J."/>
        </authorList>
    </citation>
    <scope>NUCLEOTIDE SEQUENCE [LARGE SCALE GENOMIC DNA]</scope>
    <source>
        <strain evidence="1 2">GS077</strain>
    </source>
</reference>